<comment type="caution">
    <text evidence="1">The sequence shown here is derived from an EMBL/GenBank/DDBJ whole genome shotgun (WGS) entry which is preliminary data.</text>
</comment>
<proteinExistence type="predicted"/>
<sequence length="159" mass="17399">MADFHSGFRPYGSSGDRKLEIVNSRVGFSATHGYLAPPPPPDLASTTSRKSKGSSSSSAVKPWSFNDPEMKRKKRVARYKVYGVEGRVKASFRKGLRWIKNKCSEIVHGWCFGHFDLDGLKLKLGARAGGNFLGFVIEASKTLLKIPATAWHCLGNLGG</sequence>
<name>A0ACC2KQ70_PERAE</name>
<evidence type="ECO:0000313" key="1">
    <source>
        <dbReference type="EMBL" id="KAJ8623318.1"/>
    </source>
</evidence>
<dbReference type="Proteomes" id="UP001234297">
    <property type="component" value="Chromosome 10"/>
</dbReference>
<protein>
    <submittedName>
        <fullName evidence="1">Uncharacterized protein</fullName>
    </submittedName>
</protein>
<dbReference type="EMBL" id="CM056818">
    <property type="protein sequence ID" value="KAJ8623318.1"/>
    <property type="molecule type" value="Genomic_DNA"/>
</dbReference>
<gene>
    <name evidence="1" type="ORF">MRB53_031847</name>
</gene>
<accession>A0ACC2KQ70</accession>
<evidence type="ECO:0000313" key="2">
    <source>
        <dbReference type="Proteomes" id="UP001234297"/>
    </source>
</evidence>
<reference evidence="1 2" key="1">
    <citation type="journal article" date="2022" name="Hortic Res">
        <title>A haplotype resolved chromosomal level avocado genome allows analysis of novel avocado genes.</title>
        <authorList>
            <person name="Nath O."/>
            <person name="Fletcher S.J."/>
            <person name="Hayward A."/>
            <person name="Shaw L.M."/>
            <person name="Masouleh A.K."/>
            <person name="Furtado A."/>
            <person name="Henry R.J."/>
            <person name="Mitter N."/>
        </authorList>
    </citation>
    <scope>NUCLEOTIDE SEQUENCE [LARGE SCALE GENOMIC DNA]</scope>
    <source>
        <strain evidence="2">cv. Hass</strain>
    </source>
</reference>
<organism evidence="1 2">
    <name type="scientific">Persea americana</name>
    <name type="common">Avocado</name>
    <dbReference type="NCBI Taxonomy" id="3435"/>
    <lineage>
        <taxon>Eukaryota</taxon>
        <taxon>Viridiplantae</taxon>
        <taxon>Streptophyta</taxon>
        <taxon>Embryophyta</taxon>
        <taxon>Tracheophyta</taxon>
        <taxon>Spermatophyta</taxon>
        <taxon>Magnoliopsida</taxon>
        <taxon>Magnoliidae</taxon>
        <taxon>Laurales</taxon>
        <taxon>Lauraceae</taxon>
        <taxon>Persea</taxon>
    </lineage>
</organism>
<keyword evidence="2" id="KW-1185">Reference proteome</keyword>